<dbReference type="PATRIC" id="fig|558151.6.peg.1947"/>
<evidence type="ECO:0000256" key="1">
    <source>
        <dbReference type="SAM" id="Phobius"/>
    </source>
</evidence>
<keyword evidence="3" id="KW-1185">Reference proteome</keyword>
<reference evidence="2 3" key="1">
    <citation type="journal article" date="2013" name="Int. J. Syst. Evol. Microbiol.">
        <title>Chryseobacterium angstadtii sp. nov., isolated from a newt tank.</title>
        <authorList>
            <person name="Kirk K.E."/>
            <person name="Hoffman J.A."/>
            <person name="Smith K.A."/>
            <person name="Strahan B.L."/>
            <person name="Failor K.C."/>
            <person name="Krebs J.E."/>
            <person name="Gale A.N."/>
            <person name="Do T.D."/>
            <person name="Sontag T.C."/>
            <person name="Batties A.M."/>
            <person name="Mistiszyn K."/>
            <person name="Newman J.D."/>
        </authorList>
    </citation>
    <scope>NUCLEOTIDE SEQUENCE [LARGE SCALE GENOMIC DNA]</scope>
    <source>
        <strain evidence="2 3">KM</strain>
    </source>
</reference>
<proteinExistence type="predicted"/>
<evidence type="ECO:0000313" key="2">
    <source>
        <dbReference type="EMBL" id="KMQ64457.1"/>
    </source>
</evidence>
<keyword evidence="1" id="KW-0472">Membrane</keyword>
<feature type="transmembrane region" description="Helical" evidence="1">
    <location>
        <begin position="67"/>
        <end position="90"/>
    </location>
</feature>
<gene>
    <name evidence="2" type="ORF">ACM46_09285</name>
</gene>
<feature type="transmembrane region" description="Helical" evidence="1">
    <location>
        <begin position="7"/>
        <end position="34"/>
    </location>
</feature>
<feature type="transmembrane region" description="Helical" evidence="1">
    <location>
        <begin position="97"/>
        <end position="118"/>
    </location>
</feature>
<dbReference type="STRING" id="558151.ACM46_09285"/>
<keyword evidence="1" id="KW-0812">Transmembrane</keyword>
<keyword evidence="1" id="KW-1133">Transmembrane helix</keyword>
<organism evidence="2 3">
    <name type="scientific">Chryseobacterium angstadtii</name>
    <dbReference type="NCBI Taxonomy" id="558151"/>
    <lineage>
        <taxon>Bacteria</taxon>
        <taxon>Pseudomonadati</taxon>
        <taxon>Bacteroidota</taxon>
        <taxon>Flavobacteriia</taxon>
        <taxon>Flavobacteriales</taxon>
        <taxon>Weeksellaceae</taxon>
        <taxon>Chryseobacterium group</taxon>
        <taxon>Chryseobacterium</taxon>
    </lineage>
</organism>
<dbReference type="Proteomes" id="UP000036261">
    <property type="component" value="Unassembled WGS sequence"/>
</dbReference>
<evidence type="ECO:0000313" key="3">
    <source>
        <dbReference type="Proteomes" id="UP000036261"/>
    </source>
</evidence>
<protein>
    <submittedName>
        <fullName evidence="2">Uncharacterized protein</fullName>
    </submittedName>
</protein>
<dbReference type="EMBL" id="LFND01000003">
    <property type="protein sequence ID" value="KMQ64457.1"/>
    <property type="molecule type" value="Genomic_DNA"/>
</dbReference>
<sequence>MKALKVLYALSFMVCLLQLVLWLFTPFMGVGAIWHMVTGSGFYSDAYPERISEISEKLGMTVTTFKMVNQIVSIIYFITLIIPVLSIFFLKKFSKRSIYITVNCLFVLNILILFSLWLQKFL</sequence>
<dbReference type="AlphaFoldDB" id="A0A0J7IE40"/>
<name>A0A0J7IE40_9FLAO</name>
<accession>A0A0J7IE40</accession>
<comment type="caution">
    <text evidence="2">The sequence shown here is derived from an EMBL/GenBank/DDBJ whole genome shotgun (WGS) entry which is preliminary data.</text>
</comment>